<sequence length="72" mass="8260">MKRCSLMAAPESREDRESSDGFTIVVMVTVLEKRSVTPDCEMNQNIYKGLKIITAKVEQQDRSLRELEEKTP</sequence>
<proteinExistence type="predicted"/>
<accession>A0A182ZZM1</accession>
<reference evidence="3" key="1">
    <citation type="submission" date="2016-06" db="UniProtKB">
        <authorList>
            <consortium name="WormBaseParasite"/>
        </authorList>
    </citation>
    <scope>IDENTIFICATION</scope>
</reference>
<organism evidence="3">
    <name type="scientific">Echinostoma caproni</name>
    <dbReference type="NCBI Taxonomy" id="27848"/>
    <lineage>
        <taxon>Eukaryota</taxon>
        <taxon>Metazoa</taxon>
        <taxon>Spiralia</taxon>
        <taxon>Lophotrochozoa</taxon>
        <taxon>Platyhelminthes</taxon>
        <taxon>Trematoda</taxon>
        <taxon>Digenea</taxon>
        <taxon>Plagiorchiida</taxon>
        <taxon>Echinostomata</taxon>
        <taxon>Echinostomatoidea</taxon>
        <taxon>Echinostomatidae</taxon>
        <taxon>Echinostoma</taxon>
    </lineage>
</organism>
<evidence type="ECO:0000313" key="1">
    <source>
        <dbReference type="EMBL" id="VDP19461.1"/>
    </source>
</evidence>
<gene>
    <name evidence="1" type="ORF">ECPE_LOCUS156</name>
</gene>
<name>A0A182ZZM1_9TREM</name>
<keyword evidence="2" id="KW-1185">Reference proteome</keyword>
<dbReference type="AlphaFoldDB" id="A0A182ZZM1"/>
<protein>
    <submittedName>
        <fullName evidence="3">V-SNARE coiled-coil homology domain-containing protein</fullName>
    </submittedName>
</protein>
<dbReference type="EMBL" id="UZAN01000468">
    <property type="protein sequence ID" value="VDP19461.1"/>
    <property type="molecule type" value="Genomic_DNA"/>
</dbReference>
<dbReference type="WBParaSite" id="ECPE_0000015501-mRNA-1">
    <property type="protein sequence ID" value="ECPE_0000015501-mRNA-1"/>
    <property type="gene ID" value="ECPE_0000015501"/>
</dbReference>
<reference evidence="1 2" key="2">
    <citation type="submission" date="2018-11" db="EMBL/GenBank/DDBJ databases">
        <authorList>
            <consortium name="Pathogen Informatics"/>
        </authorList>
    </citation>
    <scope>NUCLEOTIDE SEQUENCE [LARGE SCALE GENOMIC DNA]</scope>
    <source>
        <strain evidence="1 2">Egypt</strain>
    </source>
</reference>
<dbReference type="Proteomes" id="UP000272942">
    <property type="component" value="Unassembled WGS sequence"/>
</dbReference>
<evidence type="ECO:0000313" key="2">
    <source>
        <dbReference type="Proteomes" id="UP000272942"/>
    </source>
</evidence>
<evidence type="ECO:0000313" key="3">
    <source>
        <dbReference type="WBParaSite" id="ECPE_0000015501-mRNA-1"/>
    </source>
</evidence>